<sequence>MTTPDPSPAPIHPDKRPAFEPPARLLRPTARDPHMRRPASVTAGAALVLLRVIAGVVVLVSLAAGWDDLRTQAGAALEGFDPTPEGWNAALRVVLAIGAAVLLIDLLLAVLVFLGRNWARVIVMCISVLSISTVFGAWWAQGQEITLEGSFVSLAIDILLLLALSSRSAAAYARRRERP</sequence>
<proteinExistence type="predicted"/>
<comment type="caution">
    <text evidence="3">The sequence shown here is derived from an EMBL/GenBank/DDBJ whole genome shotgun (WGS) entry which is preliminary data.</text>
</comment>
<feature type="transmembrane region" description="Helical" evidence="2">
    <location>
        <begin position="89"/>
        <end position="114"/>
    </location>
</feature>
<dbReference type="EMBL" id="JACSPM010000001">
    <property type="protein sequence ID" value="MBD8022799.1"/>
    <property type="molecule type" value="Genomic_DNA"/>
</dbReference>
<dbReference type="RefSeq" id="WP_191764538.1">
    <property type="nucleotide sequence ID" value="NZ_JACSPM010000001.1"/>
</dbReference>
<feature type="compositionally biased region" description="Pro residues" evidence="1">
    <location>
        <begin position="1"/>
        <end position="11"/>
    </location>
</feature>
<keyword evidence="2" id="KW-1133">Transmembrane helix</keyword>
<accession>A0ABR8X0E2</accession>
<protein>
    <recommendedName>
        <fullName evidence="5">DoxX family protein</fullName>
    </recommendedName>
</protein>
<keyword evidence="2" id="KW-0812">Transmembrane</keyword>
<organism evidence="3 4">
    <name type="scientific">Microbacterium gallinarum</name>
    <dbReference type="NCBI Taxonomy" id="2762209"/>
    <lineage>
        <taxon>Bacteria</taxon>
        <taxon>Bacillati</taxon>
        <taxon>Actinomycetota</taxon>
        <taxon>Actinomycetes</taxon>
        <taxon>Micrococcales</taxon>
        <taxon>Microbacteriaceae</taxon>
        <taxon>Microbacterium</taxon>
    </lineage>
</organism>
<evidence type="ECO:0000313" key="3">
    <source>
        <dbReference type="EMBL" id="MBD8022799.1"/>
    </source>
</evidence>
<evidence type="ECO:0008006" key="5">
    <source>
        <dbReference type="Google" id="ProtNLM"/>
    </source>
</evidence>
<evidence type="ECO:0000256" key="1">
    <source>
        <dbReference type="SAM" id="MobiDB-lite"/>
    </source>
</evidence>
<gene>
    <name evidence="3" type="ORF">H9622_04240</name>
</gene>
<feature type="transmembrane region" description="Helical" evidence="2">
    <location>
        <begin position="41"/>
        <end position="64"/>
    </location>
</feature>
<feature type="transmembrane region" description="Helical" evidence="2">
    <location>
        <begin position="121"/>
        <end position="139"/>
    </location>
</feature>
<name>A0ABR8X0E2_9MICO</name>
<keyword evidence="4" id="KW-1185">Reference proteome</keyword>
<feature type="transmembrane region" description="Helical" evidence="2">
    <location>
        <begin position="151"/>
        <end position="173"/>
    </location>
</feature>
<reference evidence="3 4" key="1">
    <citation type="submission" date="2020-08" db="EMBL/GenBank/DDBJ databases">
        <title>A Genomic Blueprint of the Chicken Gut Microbiome.</title>
        <authorList>
            <person name="Gilroy R."/>
            <person name="Ravi A."/>
            <person name="Getino M."/>
            <person name="Pursley I."/>
            <person name="Horton D.L."/>
            <person name="Alikhan N.-F."/>
            <person name="Baker D."/>
            <person name="Gharbi K."/>
            <person name="Hall N."/>
            <person name="Watson M."/>
            <person name="Adriaenssens E.M."/>
            <person name="Foster-Nyarko E."/>
            <person name="Jarju S."/>
            <person name="Secka A."/>
            <person name="Antonio M."/>
            <person name="Oren A."/>
            <person name="Chaudhuri R."/>
            <person name="La Ragione R.M."/>
            <person name="Hildebrand F."/>
            <person name="Pallen M.J."/>
        </authorList>
    </citation>
    <scope>NUCLEOTIDE SEQUENCE [LARGE SCALE GENOMIC DNA]</scope>
    <source>
        <strain evidence="3 4">Sa1CUA4</strain>
    </source>
</reference>
<feature type="region of interest" description="Disordered" evidence="1">
    <location>
        <begin position="1"/>
        <end position="24"/>
    </location>
</feature>
<dbReference type="Proteomes" id="UP000602532">
    <property type="component" value="Unassembled WGS sequence"/>
</dbReference>
<keyword evidence="2" id="KW-0472">Membrane</keyword>
<evidence type="ECO:0000313" key="4">
    <source>
        <dbReference type="Proteomes" id="UP000602532"/>
    </source>
</evidence>
<evidence type="ECO:0000256" key="2">
    <source>
        <dbReference type="SAM" id="Phobius"/>
    </source>
</evidence>